<organism evidence="1 2">
    <name type="scientific">Elysia marginata</name>
    <dbReference type="NCBI Taxonomy" id="1093978"/>
    <lineage>
        <taxon>Eukaryota</taxon>
        <taxon>Metazoa</taxon>
        <taxon>Spiralia</taxon>
        <taxon>Lophotrochozoa</taxon>
        <taxon>Mollusca</taxon>
        <taxon>Gastropoda</taxon>
        <taxon>Heterobranchia</taxon>
        <taxon>Euthyneura</taxon>
        <taxon>Panpulmonata</taxon>
        <taxon>Sacoglossa</taxon>
        <taxon>Placobranchoidea</taxon>
        <taxon>Plakobranchidae</taxon>
        <taxon>Elysia</taxon>
    </lineage>
</organism>
<reference evidence="1 2" key="1">
    <citation type="journal article" date="2021" name="Elife">
        <title>Chloroplast acquisition without the gene transfer in kleptoplastic sea slugs, Plakobranchus ocellatus.</title>
        <authorList>
            <person name="Maeda T."/>
            <person name="Takahashi S."/>
            <person name="Yoshida T."/>
            <person name="Shimamura S."/>
            <person name="Takaki Y."/>
            <person name="Nagai Y."/>
            <person name="Toyoda A."/>
            <person name="Suzuki Y."/>
            <person name="Arimoto A."/>
            <person name="Ishii H."/>
            <person name="Satoh N."/>
            <person name="Nishiyama T."/>
            <person name="Hasebe M."/>
            <person name="Maruyama T."/>
            <person name="Minagawa J."/>
            <person name="Obokata J."/>
            <person name="Shigenobu S."/>
        </authorList>
    </citation>
    <scope>NUCLEOTIDE SEQUENCE [LARGE SCALE GENOMIC DNA]</scope>
</reference>
<protein>
    <submittedName>
        <fullName evidence="1">Uncharacterized protein</fullName>
    </submittedName>
</protein>
<name>A0AAV4G145_9GAST</name>
<sequence>MPPRPGPYDRGDRFGMGMNMMGMGYGRGRGRNVKGTNVCLAHIMQVLPLKDFALLVDKHSAGFPRGPGIPGILE</sequence>
<evidence type="ECO:0000313" key="2">
    <source>
        <dbReference type="Proteomes" id="UP000762676"/>
    </source>
</evidence>
<proteinExistence type="predicted"/>
<dbReference type="AlphaFoldDB" id="A0AAV4G145"/>
<dbReference type="Proteomes" id="UP000762676">
    <property type="component" value="Unassembled WGS sequence"/>
</dbReference>
<comment type="caution">
    <text evidence="1">The sequence shown here is derived from an EMBL/GenBank/DDBJ whole genome shotgun (WGS) entry which is preliminary data.</text>
</comment>
<keyword evidence="2" id="KW-1185">Reference proteome</keyword>
<gene>
    <name evidence="1" type="ORF">ElyMa_000538100</name>
</gene>
<accession>A0AAV4G145</accession>
<feature type="non-terminal residue" evidence="1">
    <location>
        <position position="74"/>
    </location>
</feature>
<dbReference type="EMBL" id="BMAT01001041">
    <property type="protein sequence ID" value="GFR78648.1"/>
    <property type="molecule type" value="Genomic_DNA"/>
</dbReference>
<evidence type="ECO:0000313" key="1">
    <source>
        <dbReference type="EMBL" id="GFR78648.1"/>
    </source>
</evidence>